<evidence type="ECO:0000313" key="2">
    <source>
        <dbReference type="EMBL" id="KAK0438074.1"/>
    </source>
</evidence>
<dbReference type="EMBL" id="JAUEPT010000045">
    <property type="protein sequence ID" value="KAK0438074.1"/>
    <property type="molecule type" value="Genomic_DNA"/>
</dbReference>
<comment type="caution">
    <text evidence="2">The sequence shown here is derived from an EMBL/GenBank/DDBJ whole genome shotgun (WGS) entry which is preliminary data.</text>
</comment>
<protein>
    <submittedName>
        <fullName evidence="2">Uncharacterized protein</fullName>
    </submittedName>
</protein>
<reference evidence="2" key="1">
    <citation type="submission" date="2023-06" db="EMBL/GenBank/DDBJ databases">
        <authorList>
            <consortium name="Lawrence Berkeley National Laboratory"/>
            <person name="Ahrendt S."/>
            <person name="Sahu N."/>
            <person name="Indic B."/>
            <person name="Wong-Bajracharya J."/>
            <person name="Merenyi Z."/>
            <person name="Ke H.-M."/>
            <person name="Monk M."/>
            <person name="Kocsube S."/>
            <person name="Drula E."/>
            <person name="Lipzen A."/>
            <person name="Balint B."/>
            <person name="Henrissat B."/>
            <person name="Andreopoulos B."/>
            <person name="Martin F.M."/>
            <person name="Harder C.B."/>
            <person name="Rigling D."/>
            <person name="Ford K.L."/>
            <person name="Foster G.D."/>
            <person name="Pangilinan J."/>
            <person name="Papanicolaou A."/>
            <person name="Barry K."/>
            <person name="LaButti K."/>
            <person name="Viragh M."/>
            <person name="Koriabine M."/>
            <person name="Yan M."/>
            <person name="Riley R."/>
            <person name="Champramary S."/>
            <person name="Plett K.L."/>
            <person name="Tsai I.J."/>
            <person name="Slot J."/>
            <person name="Sipos G."/>
            <person name="Plett J."/>
            <person name="Nagy L.G."/>
            <person name="Grigoriev I.V."/>
        </authorList>
    </citation>
    <scope>NUCLEOTIDE SEQUENCE</scope>
    <source>
        <strain evidence="2">FPL87.14</strain>
    </source>
</reference>
<feature type="region of interest" description="Disordered" evidence="1">
    <location>
        <begin position="23"/>
        <end position="42"/>
    </location>
</feature>
<keyword evidence="3" id="KW-1185">Reference proteome</keyword>
<sequence>MRRGWRGLMWGCTFMMNNGKATSCVPSREDEEDVLEDPRPDVLPSETVMERDQRRSVLSHVIDIRYLYHLEPGHPLLSASCGYVKVARIIPIERKAKLEHSASADTVLGRTDIFEDLDSDNLENMMSLHVPVHHFLDSFAICLTAVEGQPDMYRIEGFHPLVLKDIPKTPVTFTNTPLPRPSSGVCAGRVSLACGHVCQ</sequence>
<organism evidence="2 3">
    <name type="scientific">Armillaria borealis</name>
    <dbReference type="NCBI Taxonomy" id="47425"/>
    <lineage>
        <taxon>Eukaryota</taxon>
        <taxon>Fungi</taxon>
        <taxon>Dikarya</taxon>
        <taxon>Basidiomycota</taxon>
        <taxon>Agaricomycotina</taxon>
        <taxon>Agaricomycetes</taxon>
        <taxon>Agaricomycetidae</taxon>
        <taxon>Agaricales</taxon>
        <taxon>Marasmiineae</taxon>
        <taxon>Physalacriaceae</taxon>
        <taxon>Armillaria</taxon>
    </lineage>
</organism>
<name>A0AA39J9A3_9AGAR</name>
<evidence type="ECO:0000256" key="1">
    <source>
        <dbReference type="SAM" id="MobiDB-lite"/>
    </source>
</evidence>
<accession>A0AA39J9A3</accession>
<gene>
    <name evidence="2" type="ORF">EV421DRAFT_986655</name>
</gene>
<evidence type="ECO:0000313" key="3">
    <source>
        <dbReference type="Proteomes" id="UP001175226"/>
    </source>
</evidence>
<dbReference type="Proteomes" id="UP001175226">
    <property type="component" value="Unassembled WGS sequence"/>
</dbReference>
<proteinExistence type="predicted"/>
<dbReference type="AlphaFoldDB" id="A0AA39J9A3"/>